<name>A0ABU0AD33_9BACI</name>
<evidence type="ECO:0000313" key="3">
    <source>
        <dbReference type="Proteomes" id="UP001238088"/>
    </source>
</evidence>
<keyword evidence="3" id="KW-1185">Reference proteome</keyword>
<feature type="chain" id="PRO_5047296663" evidence="1">
    <location>
        <begin position="24"/>
        <end position="253"/>
    </location>
</feature>
<proteinExistence type="predicted"/>
<reference evidence="2 3" key="1">
    <citation type="submission" date="2023-07" db="EMBL/GenBank/DDBJ databases">
        <title>Genomic Encyclopedia of Type Strains, Phase IV (KMG-IV): sequencing the most valuable type-strain genomes for metagenomic binning, comparative biology and taxonomic classification.</title>
        <authorList>
            <person name="Goeker M."/>
        </authorList>
    </citation>
    <scope>NUCLEOTIDE SEQUENCE [LARGE SCALE GENOMIC DNA]</scope>
    <source>
        <strain evidence="2 3">DSM 23494</strain>
    </source>
</reference>
<dbReference type="EMBL" id="JAUSUB010000003">
    <property type="protein sequence ID" value="MDQ0269153.1"/>
    <property type="molecule type" value="Genomic_DNA"/>
</dbReference>
<evidence type="ECO:0000256" key="1">
    <source>
        <dbReference type="SAM" id="SignalP"/>
    </source>
</evidence>
<gene>
    <name evidence="2" type="ORF">J2S17_001023</name>
</gene>
<organism evidence="2 3">
    <name type="scientific">Cytobacillus purgationiresistens</name>
    <dbReference type="NCBI Taxonomy" id="863449"/>
    <lineage>
        <taxon>Bacteria</taxon>
        <taxon>Bacillati</taxon>
        <taxon>Bacillota</taxon>
        <taxon>Bacilli</taxon>
        <taxon>Bacillales</taxon>
        <taxon>Bacillaceae</taxon>
        <taxon>Cytobacillus</taxon>
    </lineage>
</organism>
<comment type="caution">
    <text evidence="2">The sequence shown here is derived from an EMBL/GenBank/DDBJ whole genome shotgun (WGS) entry which is preliminary data.</text>
</comment>
<accession>A0ABU0AD33</accession>
<sequence>MKKKMVAGVVAVGIVSGAGFSLANTDAGGALKNWYDSLFNNTSEAVLSESDANFEQILAQLRAENEVLKELATSQINGTRDSVINTSSLAITNAKNGHIQSLEGEKGAILEAMDYQFYNLFLQGTLEIYAKGNEMQAAATSDFGSHTGAKGQAAVSEVTTQLNGVKDNAVSELEEAIRQAKAELTAGVDNYSEVVTRNLSNQATWKGEDIREALDGILAKMVTDQQTIITAKAAELELNAKQSLDDVVAGIDD</sequence>
<protein>
    <submittedName>
        <fullName evidence="2">ElaB/YqjD/DUF883 family membrane-anchored ribosome-binding protein</fullName>
    </submittedName>
</protein>
<evidence type="ECO:0000313" key="2">
    <source>
        <dbReference type="EMBL" id="MDQ0269153.1"/>
    </source>
</evidence>
<keyword evidence="1" id="KW-0732">Signal</keyword>
<dbReference type="Proteomes" id="UP001238088">
    <property type="component" value="Unassembled WGS sequence"/>
</dbReference>
<feature type="signal peptide" evidence="1">
    <location>
        <begin position="1"/>
        <end position="23"/>
    </location>
</feature>